<dbReference type="InterPro" id="IPR020846">
    <property type="entry name" value="MFS_dom"/>
</dbReference>
<dbReference type="PROSITE" id="PS50850">
    <property type="entry name" value="MFS"/>
    <property type="match status" value="1"/>
</dbReference>
<gene>
    <name evidence="8" type="ORF">DKB62_02800</name>
</gene>
<dbReference type="OrthoDB" id="9773404at2"/>
<dbReference type="RefSeq" id="WP_095629409.1">
    <property type="nucleotide sequence ID" value="NZ_CALYAU010000002.1"/>
</dbReference>
<sequence length="428" mass="46514">MEEMKQRVFTKVTWRLIPFLVLCYLLNYIDRVNLGFAALEMNRDLGLTATTFGYGAGILFIGYLIFGVPSNLGLNKYGARIWLGLLLAVWGCISASMAFITTTTQFLVVRFLLGAVEAGFFPGVIFYLTQWFPAEYRGSITSRFMFAQPLALMIGSTVSGWLLTLDGMMGVAGWQWMFILEGAPTVIVGLIALSYLTDNPSKANWLTAEERNFLIDELEKEKQQVVAKEKVSTFQAMLNPKVWILAIIYVSQVIGVFGVNMWLPQIVKSFGGDLATTTIGLISAVPFVVAAVGMLAIGWSSDKHMERKWHMIGAMILAGGCLVICGALNSGLGVSIALISISAIGFYGCMPIFWTIPPMFLVGGAAATGIAFINAIGNLGGFIAPIAIGWIKDYTGSFVGGFYFMGITVLVGCVLSLILFAAFKKQES</sequence>
<evidence type="ECO:0000259" key="7">
    <source>
        <dbReference type="PROSITE" id="PS50850"/>
    </source>
</evidence>
<evidence type="ECO:0000313" key="8">
    <source>
        <dbReference type="EMBL" id="AXL20585.1"/>
    </source>
</evidence>
<accession>A0A346AXJ2</accession>
<dbReference type="Pfam" id="PF07690">
    <property type="entry name" value="MFS_1"/>
    <property type="match status" value="1"/>
</dbReference>
<dbReference type="PANTHER" id="PTHR43791:SF36">
    <property type="entry name" value="TRANSPORTER, PUTATIVE (AFU_ORTHOLOGUE AFUA_6G08340)-RELATED"/>
    <property type="match status" value="1"/>
</dbReference>
<name>A0A346AXJ2_9FIRM</name>
<evidence type="ECO:0000313" key="9">
    <source>
        <dbReference type="Proteomes" id="UP000254337"/>
    </source>
</evidence>
<evidence type="ECO:0000256" key="2">
    <source>
        <dbReference type="ARBA" id="ARBA00022448"/>
    </source>
</evidence>
<proteinExistence type="predicted"/>
<dbReference type="InterPro" id="IPR011701">
    <property type="entry name" value="MFS"/>
</dbReference>
<organism evidence="8 9">
    <name type="scientific">Megasphaera stantonii</name>
    <dbReference type="NCBI Taxonomy" id="2144175"/>
    <lineage>
        <taxon>Bacteria</taxon>
        <taxon>Bacillati</taxon>
        <taxon>Bacillota</taxon>
        <taxon>Negativicutes</taxon>
        <taxon>Veillonellales</taxon>
        <taxon>Veillonellaceae</taxon>
        <taxon>Megasphaera</taxon>
    </lineage>
</organism>
<evidence type="ECO:0000256" key="4">
    <source>
        <dbReference type="ARBA" id="ARBA00022989"/>
    </source>
</evidence>
<feature type="transmembrane region" description="Helical" evidence="6">
    <location>
        <begin position="309"/>
        <end position="329"/>
    </location>
</feature>
<keyword evidence="5 6" id="KW-0472">Membrane</keyword>
<dbReference type="EMBL" id="CP029462">
    <property type="protein sequence ID" value="AXL20585.1"/>
    <property type="molecule type" value="Genomic_DNA"/>
</dbReference>
<feature type="transmembrane region" description="Helical" evidence="6">
    <location>
        <begin position="49"/>
        <end position="69"/>
    </location>
</feature>
<evidence type="ECO:0000256" key="5">
    <source>
        <dbReference type="ARBA" id="ARBA00023136"/>
    </source>
</evidence>
<dbReference type="CDD" id="cd17319">
    <property type="entry name" value="MFS_ExuT_GudP_like"/>
    <property type="match status" value="1"/>
</dbReference>
<feature type="transmembrane region" description="Helical" evidence="6">
    <location>
        <begin position="107"/>
        <end position="132"/>
    </location>
</feature>
<keyword evidence="9" id="KW-1185">Reference proteome</keyword>
<protein>
    <submittedName>
        <fullName evidence="8">MFS transporter</fullName>
    </submittedName>
</protein>
<keyword evidence="3 6" id="KW-0812">Transmembrane</keyword>
<dbReference type="KEGG" id="meg:DKB62_02800"/>
<dbReference type="InterPro" id="IPR036259">
    <property type="entry name" value="MFS_trans_sf"/>
</dbReference>
<dbReference type="FunFam" id="1.20.1250.20:FF:000018">
    <property type="entry name" value="MFS transporter permease"/>
    <property type="match status" value="1"/>
</dbReference>
<evidence type="ECO:0000256" key="1">
    <source>
        <dbReference type="ARBA" id="ARBA00004651"/>
    </source>
</evidence>
<feature type="transmembrane region" description="Helical" evidence="6">
    <location>
        <begin position="335"/>
        <end position="354"/>
    </location>
</feature>
<keyword evidence="2" id="KW-0813">Transport</keyword>
<feature type="transmembrane region" description="Helical" evidence="6">
    <location>
        <begin position="144"/>
        <end position="164"/>
    </location>
</feature>
<feature type="transmembrane region" description="Helical" evidence="6">
    <location>
        <begin position="275"/>
        <end position="297"/>
    </location>
</feature>
<evidence type="ECO:0000256" key="6">
    <source>
        <dbReference type="SAM" id="Phobius"/>
    </source>
</evidence>
<reference evidence="8 9" key="1">
    <citation type="submission" date="2018-05" db="EMBL/GenBank/DDBJ databases">
        <title>Complete genome sequence of Megasphaera sp. AJH120T, isolated from the ceca of a chicken.</title>
        <authorList>
            <person name="Maki J."/>
            <person name="Looft T."/>
        </authorList>
    </citation>
    <scope>NUCLEOTIDE SEQUENCE [LARGE SCALE GENOMIC DNA]</scope>
    <source>
        <strain evidence="8 9">AJH120</strain>
    </source>
</reference>
<feature type="domain" description="Major facilitator superfamily (MFS) profile" evidence="7">
    <location>
        <begin position="16"/>
        <end position="424"/>
    </location>
</feature>
<feature type="transmembrane region" description="Helical" evidence="6">
    <location>
        <begin position="81"/>
        <end position="101"/>
    </location>
</feature>
<dbReference type="AlphaFoldDB" id="A0A346AXJ2"/>
<feature type="transmembrane region" description="Helical" evidence="6">
    <location>
        <begin position="402"/>
        <end position="423"/>
    </location>
</feature>
<evidence type="ECO:0000256" key="3">
    <source>
        <dbReference type="ARBA" id="ARBA00022692"/>
    </source>
</evidence>
<feature type="transmembrane region" description="Helical" evidence="6">
    <location>
        <begin position="242"/>
        <end position="263"/>
    </location>
</feature>
<feature type="transmembrane region" description="Helical" evidence="6">
    <location>
        <begin position="12"/>
        <end position="29"/>
    </location>
</feature>
<dbReference type="Proteomes" id="UP000254337">
    <property type="component" value="Chromosome"/>
</dbReference>
<keyword evidence="4 6" id="KW-1133">Transmembrane helix</keyword>
<dbReference type="SUPFAM" id="SSF103473">
    <property type="entry name" value="MFS general substrate transporter"/>
    <property type="match status" value="1"/>
</dbReference>
<feature type="transmembrane region" description="Helical" evidence="6">
    <location>
        <begin position="361"/>
        <end position="390"/>
    </location>
</feature>
<dbReference type="PANTHER" id="PTHR43791">
    <property type="entry name" value="PERMEASE-RELATED"/>
    <property type="match status" value="1"/>
</dbReference>
<comment type="subcellular location">
    <subcellularLocation>
        <location evidence="1">Cell membrane</location>
        <topology evidence="1">Multi-pass membrane protein</topology>
    </subcellularLocation>
</comment>
<dbReference type="Gene3D" id="1.20.1250.20">
    <property type="entry name" value="MFS general substrate transporter like domains"/>
    <property type="match status" value="2"/>
</dbReference>
<feature type="transmembrane region" description="Helical" evidence="6">
    <location>
        <begin position="176"/>
        <end position="196"/>
    </location>
</feature>
<dbReference type="GO" id="GO:0022857">
    <property type="term" value="F:transmembrane transporter activity"/>
    <property type="evidence" value="ECO:0007669"/>
    <property type="project" value="InterPro"/>
</dbReference>
<dbReference type="GO" id="GO:0005886">
    <property type="term" value="C:plasma membrane"/>
    <property type="evidence" value="ECO:0007669"/>
    <property type="project" value="UniProtKB-SubCell"/>
</dbReference>